<feature type="region of interest" description="Disordered" evidence="1">
    <location>
        <begin position="650"/>
        <end position="673"/>
    </location>
</feature>
<protein>
    <recommendedName>
        <fullName evidence="2">SEC7 domain-containing protein</fullName>
    </recommendedName>
</protein>
<evidence type="ECO:0000313" key="3">
    <source>
        <dbReference type="EMBL" id="TRY60247.1"/>
    </source>
</evidence>
<comment type="caution">
    <text evidence="3">The sequence shown here is derived from an EMBL/GenBank/DDBJ whole genome shotgun (WGS) entry which is preliminary data.</text>
</comment>
<dbReference type="STRING" id="623744.A0A553N486"/>
<feature type="compositionally biased region" description="Polar residues" evidence="1">
    <location>
        <begin position="608"/>
        <end position="624"/>
    </location>
</feature>
<dbReference type="GO" id="GO:0032012">
    <property type="term" value="P:regulation of ARF protein signal transduction"/>
    <property type="evidence" value="ECO:0007669"/>
    <property type="project" value="InterPro"/>
</dbReference>
<dbReference type="Pfam" id="PF01369">
    <property type="entry name" value="Sec7"/>
    <property type="match status" value="1"/>
</dbReference>
<dbReference type="SUPFAM" id="SSF48425">
    <property type="entry name" value="Sec7 domain"/>
    <property type="match status" value="1"/>
</dbReference>
<dbReference type="InterPro" id="IPR000904">
    <property type="entry name" value="Sec7_dom"/>
</dbReference>
<keyword evidence="4" id="KW-1185">Reference proteome</keyword>
<dbReference type="EMBL" id="SRMA01027069">
    <property type="protein sequence ID" value="TRY60247.1"/>
    <property type="molecule type" value="Genomic_DNA"/>
</dbReference>
<feature type="region of interest" description="Disordered" evidence="1">
    <location>
        <begin position="571"/>
        <end position="625"/>
    </location>
</feature>
<sequence length="1117" mass="124485">MSKTRNDLHLLREVLTPAEHEEKRSFKEGKDGPFETLSRSAQETSGINAHSKTTFTPSSRVLPLRDALGCHQKPSIPQQDSFGITNIDRKQLKHVHSLARSGWSTGPGTPCRACRHYFSSKPELGRTSVVTFSYIEKPNIKTVESPRRSPNGIQETAAATHSNPVQTQLAEAFCNKSPFHQQTSISRSSYSIVDPIGQAATYPAPEESGKLRFKFNQASNYSPEFNQNYRARCQSWAGPPGPNFNPYNQGCPSQVTSLSLGCGSRTDDRPSSGQRADLSITPAHFLNQQNGSNTSPTPNRTDVTHRVAKETNKCSSIFRSSYPLVVSGGFSDPTSTNSDVPFRDICHDSSLLDPIVKTNIPVSSQLHKKPAPDIKDVLTNRTFNIGLPEYPALPYHLLHPNQYKDDICSPLRDPRMLRADLTVLESPTLHRHKPPQYTGKEWTSGRESYFLDEEVWEDEVVAESIEFSRRLFIGQSMDDSPVSWTSRQKWNEQSKKEEGKSIFSEIPERSSKCSSPVKSDGIEIKVLPEETVCGANPYTQEGVEEVASISQQQKQAEWRRRQILLLGPVVFEDGNGKTGEDEQGNLDGSSPSSSGVTGSLGDRECLSPESNQSDHQSPGIQSDCSDLVPGPSLHCQKIARAKWEFLFGSSAESNTGEPEKNIPETTRAHPSGQCPPIPTSFLSLEDFAGQANHDVQHVVVELLTRTPATPGFSPKTGIIRQTLKYSETDLDAVPIRCYRETDIDEVLLAEQEDVDSAFGSNRSVIGTSCSPDGGLGNEVLEEEDEEEEEEVIANWITVRMQGDVRRLLADQERDCQEDFNCTAMKRPLAPHYEQDSHCKGSIESLDAFSRHFESIMESHRTKGTSYCSLNSLDQPTLSTQTVFTFDLPTLTPQVEGQIYQSTRQIVKLSFAPLAHVEMPSLSESALTITEDTDATRAPSSERLSSESDDPNRQQKQCNKSHTQLREKPWDGAAVMNLDLDLDRECFQSDETLGNQEAARRLARCLFNLQGFSRRDVAPHLCKNNEFSRLVAKEYLRFFNFTNMTLDQALRILTQGTDAGLGPDKEMTRGIYLLMGGFGICRVCTEEGEEWMRVRQDVSLVEWLWVVGSLVDVLTLWD</sequence>
<dbReference type="Proteomes" id="UP000316079">
    <property type="component" value="Unassembled WGS sequence"/>
</dbReference>
<evidence type="ECO:0000313" key="4">
    <source>
        <dbReference type="Proteomes" id="UP000316079"/>
    </source>
</evidence>
<feature type="domain" description="SEC7" evidence="2">
    <location>
        <begin position="987"/>
        <end position="1054"/>
    </location>
</feature>
<feature type="compositionally biased region" description="Polar residues" evidence="1">
    <location>
        <begin position="37"/>
        <end position="54"/>
    </location>
</feature>
<feature type="region of interest" description="Disordered" evidence="1">
    <location>
        <begin position="483"/>
        <end position="518"/>
    </location>
</feature>
<name>A0A553N486_9TELE</name>
<gene>
    <name evidence="3" type="ORF">DNTS_029730</name>
</gene>
<feature type="region of interest" description="Disordered" evidence="1">
    <location>
        <begin position="924"/>
        <end position="964"/>
    </location>
</feature>
<dbReference type="OrthoDB" id="2157641at2759"/>
<dbReference type="PANTHER" id="PTHR10663:SF334">
    <property type="entry name" value="PH AND SEC7 DOMAIN-CONTAINING PROTEIN 1"/>
    <property type="match status" value="1"/>
</dbReference>
<feature type="compositionally biased region" description="Low complexity" evidence="1">
    <location>
        <begin position="588"/>
        <end position="600"/>
    </location>
</feature>
<reference evidence="3 4" key="1">
    <citation type="journal article" date="2019" name="Sci. Data">
        <title>Hybrid genome assembly and annotation of Danionella translucida.</title>
        <authorList>
            <person name="Kadobianskyi M."/>
            <person name="Schulze L."/>
            <person name="Schuelke M."/>
            <person name="Judkewitz B."/>
        </authorList>
    </citation>
    <scope>NUCLEOTIDE SEQUENCE [LARGE SCALE GENOMIC DNA]</scope>
    <source>
        <strain evidence="3 4">Bolton</strain>
    </source>
</reference>
<dbReference type="AlphaFoldDB" id="A0A553N486"/>
<evidence type="ECO:0000259" key="2">
    <source>
        <dbReference type="Pfam" id="PF01369"/>
    </source>
</evidence>
<organism evidence="3 4">
    <name type="scientific">Danionella cerebrum</name>
    <dbReference type="NCBI Taxonomy" id="2873325"/>
    <lineage>
        <taxon>Eukaryota</taxon>
        <taxon>Metazoa</taxon>
        <taxon>Chordata</taxon>
        <taxon>Craniata</taxon>
        <taxon>Vertebrata</taxon>
        <taxon>Euteleostomi</taxon>
        <taxon>Actinopterygii</taxon>
        <taxon>Neopterygii</taxon>
        <taxon>Teleostei</taxon>
        <taxon>Ostariophysi</taxon>
        <taxon>Cypriniformes</taxon>
        <taxon>Danionidae</taxon>
        <taxon>Danioninae</taxon>
        <taxon>Danionella</taxon>
    </lineage>
</organism>
<dbReference type="PANTHER" id="PTHR10663">
    <property type="entry name" value="GUANYL-NUCLEOTIDE EXCHANGE FACTOR"/>
    <property type="match status" value="1"/>
</dbReference>
<evidence type="ECO:0000256" key="1">
    <source>
        <dbReference type="SAM" id="MobiDB-lite"/>
    </source>
</evidence>
<feature type="compositionally biased region" description="Basic and acidic residues" evidence="1">
    <location>
        <begin position="943"/>
        <end position="952"/>
    </location>
</feature>
<dbReference type="InterPro" id="IPR035999">
    <property type="entry name" value="Sec7_dom_sf"/>
</dbReference>
<dbReference type="GO" id="GO:0005085">
    <property type="term" value="F:guanyl-nucleotide exchange factor activity"/>
    <property type="evidence" value="ECO:0007669"/>
    <property type="project" value="InterPro"/>
</dbReference>
<proteinExistence type="predicted"/>
<feature type="region of interest" description="Disordered" evidence="1">
    <location>
        <begin position="1"/>
        <end position="54"/>
    </location>
</feature>
<feature type="compositionally biased region" description="Basic and acidic residues" evidence="1">
    <location>
        <begin position="1"/>
        <end position="33"/>
    </location>
</feature>
<accession>A0A553N486</accession>
<feature type="compositionally biased region" description="Basic and acidic residues" evidence="1">
    <location>
        <begin position="489"/>
        <end position="511"/>
    </location>
</feature>